<feature type="domain" description="Right handed beta helix" evidence="2">
    <location>
        <begin position="113"/>
        <end position="286"/>
    </location>
</feature>
<dbReference type="Proteomes" id="UP001595947">
    <property type="component" value="Unassembled WGS sequence"/>
</dbReference>
<organism evidence="3 4">
    <name type="scientific">Actinomycetospora atypica</name>
    <dbReference type="NCBI Taxonomy" id="1290095"/>
    <lineage>
        <taxon>Bacteria</taxon>
        <taxon>Bacillati</taxon>
        <taxon>Actinomycetota</taxon>
        <taxon>Actinomycetes</taxon>
        <taxon>Pseudonocardiales</taxon>
        <taxon>Pseudonocardiaceae</taxon>
        <taxon>Actinomycetospora</taxon>
    </lineage>
</organism>
<proteinExistence type="predicted"/>
<dbReference type="RefSeq" id="WP_378039307.1">
    <property type="nucleotide sequence ID" value="NZ_JBHSIV010000053.1"/>
</dbReference>
<evidence type="ECO:0000313" key="3">
    <source>
        <dbReference type="EMBL" id="MFC5065992.1"/>
    </source>
</evidence>
<protein>
    <submittedName>
        <fullName evidence="3">Nitrous oxide reductase family maturation protein NosD</fullName>
    </submittedName>
</protein>
<dbReference type="Gene3D" id="2.160.20.10">
    <property type="entry name" value="Single-stranded right-handed beta-helix, Pectin lyase-like"/>
    <property type="match status" value="1"/>
</dbReference>
<dbReference type="EMBL" id="JBHSIV010000053">
    <property type="protein sequence ID" value="MFC5065992.1"/>
    <property type="molecule type" value="Genomic_DNA"/>
</dbReference>
<dbReference type="InterPro" id="IPR011050">
    <property type="entry name" value="Pectin_lyase_fold/virulence"/>
</dbReference>
<evidence type="ECO:0000256" key="1">
    <source>
        <dbReference type="SAM" id="SignalP"/>
    </source>
</evidence>
<feature type="signal peptide" evidence="1">
    <location>
        <begin position="1"/>
        <end position="25"/>
    </location>
</feature>
<accession>A0ABV9YVF3</accession>
<dbReference type="SMART" id="SM00710">
    <property type="entry name" value="PbH1"/>
    <property type="match status" value="8"/>
</dbReference>
<dbReference type="Pfam" id="PF13229">
    <property type="entry name" value="Beta_helix"/>
    <property type="match status" value="1"/>
</dbReference>
<keyword evidence="4" id="KW-1185">Reference proteome</keyword>
<evidence type="ECO:0000259" key="2">
    <source>
        <dbReference type="Pfam" id="PF13229"/>
    </source>
</evidence>
<sequence>MARLGIAGVVGVLGLGLLTPAAGSAAPAAAPPTGAYVVGTASPTCPKPTFTAIQPAVDAAPAGGTVYVCAGTYTGRVTITKTLRLLGAQSGRDARSGRTALAAESVVTSTAGGLVVNGTVNGLVVDGFTFRGSAGDGIDALGGGSGFSIVNNVFADNQNGMNVSAAGPAPSTIARNRFTANNRGADPQAGTGILFTSGPANDVTVSDNLFERHISAAVNSIGDPSKRSRGLVVRNNRSVDDSSLAVVNNTVGALIDQNQATKPATATGTIIYIVGNNDGLTVRRNVLTGGRGTGISANGLDGPFATPESTNLLIDTNVVRDRTTGIAINGAHRSVTVRGNVVQGSTRNGDAPGRGIVVSATSSGLVLTNNVATGSSDVDCVDASKGGRTAGTADTWTANVGRTATPPGICIPGRAPAASPVPTTG</sequence>
<dbReference type="SUPFAM" id="SSF51126">
    <property type="entry name" value="Pectin lyase-like"/>
    <property type="match status" value="1"/>
</dbReference>
<reference evidence="4" key="1">
    <citation type="journal article" date="2019" name="Int. J. Syst. Evol. Microbiol.">
        <title>The Global Catalogue of Microorganisms (GCM) 10K type strain sequencing project: providing services to taxonomists for standard genome sequencing and annotation.</title>
        <authorList>
            <consortium name="The Broad Institute Genomics Platform"/>
            <consortium name="The Broad Institute Genome Sequencing Center for Infectious Disease"/>
            <person name="Wu L."/>
            <person name="Ma J."/>
        </authorList>
    </citation>
    <scope>NUCLEOTIDE SEQUENCE [LARGE SCALE GENOMIC DNA]</scope>
    <source>
        <strain evidence="4">CGMCC 4.7093</strain>
    </source>
</reference>
<gene>
    <name evidence="3" type="ORF">ACFPBZ_27520</name>
</gene>
<name>A0ABV9YVF3_9PSEU</name>
<keyword evidence="1" id="KW-0732">Signal</keyword>
<dbReference type="InterPro" id="IPR012334">
    <property type="entry name" value="Pectin_lyas_fold"/>
</dbReference>
<feature type="chain" id="PRO_5045338160" evidence="1">
    <location>
        <begin position="26"/>
        <end position="425"/>
    </location>
</feature>
<dbReference type="InterPro" id="IPR006626">
    <property type="entry name" value="PbH1"/>
</dbReference>
<dbReference type="InterPro" id="IPR039448">
    <property type="entry name" value="Beta_helix"/>
</dbReference>
<comment type="caution">
    <text evidence="3">The sequence shown here is derived from an EMBL/GenBank/DDBJ whole genome shotgun (WGS) entry which is preliminary data.</text>
</comment>
<evidence type="ECO:0000313" key="4">
    <source>
        <dbReference type="Proteomes" id="UP001595947"/>
    </source>
</evidence>